<keyword evidence="1" id="KW-1133">Transmembrane helix</keyword>
<feature type="transmembrane region" description="Helical" evidence="1">
    <location>
        <begin position="48"/>
        <end position="68"/>
    </location>
</feature>
<keyword evidence="1" id="KW-0472">Membrane</keyword>
<sequence>MTIKDMKKILLNYVAYDIPVIGLIVSLLAIFFFVFIKGGNLLSVRLYLFLPLIVSDAIAMPFWIFNLIKN</sequence>
<evidence type="ECO:0000313" key="2">
    <source>
        <dbReference type="EMBL" id="GLB46116.1"/>
    </source>
</evidence>
<keyword evidence="3" id="KW-1185">Reference proteome</keyword>
<evidence type="ECO:0000256" key="1">
    <source>
        <dbReference type="SAM" id="Phobius"/>
    </source>
</evidence>
<protein>
    <submittedName>
        <fullName evidence="2">Uncharacterized protein</fullName>
    </submittedName>
</protein>
<reference evidence="2" key="2">
    <citation type="journal article" date="2023" name="PLoS ONE">
        <title>Philodulcilactobacillus myokoensis gen. nov., sp. nov., a fructophilic, acidophilic, and agar-phobic lactic acid bacterium isolated from fermented vegetable extracts.</title>
        <authorList>
            <person name="Kouya T."/>
            <person name="Ishiyama Y."/>
            <person name="Ohashi S."/>
            <person name="Kumakubo R."/>
            <person name="Yamazaki T."/>
            <person name="Otaki T."/>
        </authorList>
    </citation>
    <scope>NUCLEOTIDE SEQUENCE</scope>
    <source>
        <strain evidence="2">WR16-4</strain>
    </source>
</reference>
<dbReference type="AlphaFoldDB" id="A0A9W6EQM4"/>
<accession>A0A9W6EQM4</accession>
<organism evidence="2 3">
    <name type="scientific">Philodulcilactobacillus myokoensis</name>
    <dbReference type="NCBI Taxonomy" id="2929573"/>
    <lineage>
        <taxon>Bacteria</taxon>
        <taxon>Bacillati</taxon>
        <taxon>Bacillota</taxon>
        <taxon>Bacilli</taxon>
        <taxon>Lactobacillales</taxon>
        <taxon>Lactobacillaceae</taxon>
        <taxon>Philodulcilactobacillus</taxon>
    </lineage>
</organism>
<dbReference type="EMBL" id="BRPL01000002">
    <property type="protein sequence ID" value="GLB46116.1"/>
    <property type="molecule type" value="Genomic_DNA"/>
</dbReference>
<evidence type="ECO:0000313" key="3">
    <source>
        <dbReference type="Proteomes" id="UP001144204"/>
    </source>
</evidence>
<feature type="transmembrane region" description="Helical" evidence="1">
    <location>
        <begin position="12"/>
        <end position="36"/>
    </location>
</feature>
<gene>
    <name evidence="2" type="ORF">WR164_00950</name>
</gene>
<keyword evidence="1" id="KW-0812">Transmembrane</keyword>
<proteinExistence type="predicted"/>
<reference evidence="2" key="1">
    <citation type="submission" date="2022-07" db="EMBL/GenBank/DDBJ databases">
        <authorList>
            <person name="Kouya T."/>
            <person name="Ishiyama Y."/>
        </authorList>
    </citation>
    <scope>NUCLEOTIDE SEQUENCE</scope>
    <source>
        <strain evidence="2">WR16-4</strain>
    </source>
</reference>
<dbReference type="Proteomes" id="UP001144204">
    <property type="component" value="Unassembled WGS sequence"/>
</dbReference>
<name>A0A9W6EQM4_9LACO</name>
<comment type="caution">
    <text evidence="2">The sequence shown here is derived from an EMBL/GenBank/DDBJ whole genome shotgun (WGS) entry which is preliminary data.</text>
</comment>
<dbReference type="RefSeq" id="WP_286135574.1">
    <property type="nucleotide sequence ID" value="NZ_BRPL01000002.1"/>
</dbReference>